<accession>A0A6C0EV95</accession>
<organism evidence="2">
    <name type="scientific">viral metagenome</name>
    <dbReference type="NCBI Taxonomy" id="1070528"/>
    <lineage>
        <taxon>unclassified sequences</taxon>
        <taxon>metagenomes</taxon>
        <taxon>organismal metagenomes</taxon>
    </lineage>
</organism>
<feature type="compositionally biased region" description="Polar residues" evidence="1">
    <location>
        <begin position="43"/>
        <end position="54"/>
    </location>
</feature>
<name>A0A6C0EV95_9ZZZZ</name>
<evidence type="ECO:0000256" key="1">
    <source>
        <dbReference type="SAM" id="MobiDB-lite"/>
    </source>
</evidence>
<dbReference type="EMBL" id="MN738932">
    <property type="protein sequence ID" value="QHT32219.1"/>
    <property type="molecule type" value="Genomic_DNA"/>
</dbReference>
<sequence>MYKRNKSRNKKIKKSRNKKINKSRVNKSRVKKSKVGGCDECNKSSSSPSTAKLWTSGGSINEDIFNHEIDPIFYSPSI</sequence>
<feature type="compositionally biased region" description="Basic residues" evidence="1">
    <location>
        <begin position="1"/>
        <end position="34"/>
    </location>
</feature>
<proteinExistence type="predicted"/>
<protein>
    <submittedName>
        <fullName evidence="2">Uncharacterized protein</fullName>
    </submittedName>
</protein>
<evidence type="ECO:0000313" key="2">
    <source>
        <dbReference type="EMBL" id="QHT32219.1"/>
    </source>
</evidence>
<dbReference type="AlphaFoldDB" id="A0A6C0EV95"/>
<reference evidence="2" key="1">
    <citation type="journal article" date="2020" name="Nature">
        <title>Giant virus diversity and host interactions through global metagenomics.</title>
        <authorList>
            <person name="Schulz F."/>
            <person name="Roux S."/>
            <person name="Paez-Espino D."/>
            <person name="Jungbluth S."/>
            <person name="Walsh D.A."/>
            <person name="Denef V.J."/>
            <person name="McMahon K.D."/>
            <person name="Konstantinidis K.T."/>
            <person name="Eloe-Fadrosh E.A."/>
            <person name="Kyrpides N.C."/>
            <person name="Woyke T."/>
        </authorList>
    </citation>
    <scope>NUCLEOTIDE SEQUENCE</scope>
    <source>
        <strain evidence="2">GVMAG-M-3300009159-65</strain>
    </source>
</reference>
<feature type="region of interest" description="Disordered" evidence="1">
    <location>
        <begin position="1"/>
        <end position="54"/>
    </location>
</feature>